<evidence type="ECO:0000313" key="2">
    <source>
        <dbReference type="EMBL" id="KIP08688.1"/>
    </source>
</evidence>
<evidence type="ECO:0000256" key="1">
    <source>
        <dbReference type="SAM" id="SignalP"/>
    </source>
</evidence>
<protein>
    <submittedName>
        <fullName evidence="2">Uncharacterized protein</fullName>
    </submittedName>
</protein>
<feature type="signal peptide" evidence="1">
    <location>
        <begin position="1"/>
        <end position="21"/>
    </location>
</feature>
<name>A0A0C3PP63_PHLG1</name>
<organism evidence="2 3">
    <name type="scientific">Phlebiopsis gigantea (strain 11061_1 CR5-6)</name>
    <name type="common">White-rot fungus</name>
    <name type="synonym">Peniophora gigantea</name>
    <dbReference type="NCBI Taxonomy" id="745531"/>
    <lineage>
        <taxon>Eukaryota</taxon>
        <taxon>Fungi</taxon>
        <taxon>Dikarya</taxon>
        <taxon>Basidiomycota</taxon>
        <taxon>Agaricomycotina</taxon>
        <taxon>Agaricomycetes</taxon>
        <taxon>Polyporales</taxon>
        <taxon>Phanerochaetaceae</taxon>
        <taxon>Phlebiopsis</taxon>
    </lineage>
</organism>
<sequence length="196" mass="21376">MPHRTYTPISLFGLFVLRLPASDFFPTACVRVMPSPASHLAPIVYFDLRRGGHLYIILYATPVLHNKQLPVVIVLRVRLRRVEPAVRWWATAGDRATLTVGMGRDPRCAPQDRLRPSPLACACDGPSPPLRFFFLFSSLGPGWRAGARPTPRARAEAERVAMAACAIAGRAICVRDAAAWARGARSVPHGLSAGCV</sequence>
<dbReference type="Proteomes" id="UP000053257">
    <property type="component" value="Unassembled WGS sequence"/>
</dbReference>
<evidence type="ECO:0000313" key="3">
    <source>
        <dbReference type="Proteomes" id="UP000053257"/>
    </source>
</evidence>
<feature type="chain" id="PRO_5002168088" evidence="1">
    <location>
        <begin position="22"/>
        <end position="196"/>
    </location>
</feature>
<keyword evidence="3" id="KW-1185">Reference proteome</keyword>
<gene>
    <name evidence="2" type="ORF">PHLGIDRAFT_366281</name>
</gene>
<proteinExistence type="predicted"/>
<dbReference type="HOGENOM" id="CLU_1390694_0_0_1"/>
<reference evidence="2 3" key="1">
    <citation type="journal article" date="2014" name="PLoS Genet.">
        <title>Analysis of the Phlebiopsis gigantea genome, transcriptome and secretome provides insight into its pioneer colonization strategies of wood.</title>
        <authorList>
            <person name="Hori C."/>
            <person name="Ishida T."/>
            <person name="Igarashi K."/>
            <person name="Samejima M."/>
            <person name="Suzuki H."/>
            <person name="Master E."/>
            <person name="Ferreira P."/>
            <person name="Ruiz-Duenas F.J."/>
            <person name="Held B."/>
            <person name="Canessa P."/>
            <person name="Larrondo L.F."/>
            <person name="Schmoll M."/>
            <person name="Druzhinina I.S."/>
            <person name="Kubicek C.P."/>
            <person name="Gaskell J.A."/>
            <person name="Kersten P."/>
            <person name="St John F."/>
            <person name="Glasner J."/>
            <person name="Sabat G."/>
            <person name="Splinter BonDurant S."/>
            <person name="Syed K."/>
            <person name="Yadav J."/>
            <person name="Mgbeahuruike A.C."/>
            <person name="Kovalchuk A."/>
            <person name="Asiegbu F.O."/>
            <person name="Lackner G."/>
            <person name="Hoffmeister D."/>
            <person name="Rencoret J."/>
            <person name="Gutierrez A."/>
            <person name="Sun H."/>
            <person name="Lindquist E."/>
            <person name="Barry K."/>
            <person name="Riley R."/>
            <person name="Grigoriev I.V."/>
            <person name="Henrissat B."/>
            <person name="Kues U."/>
            <person name="Berka R.M."/>
            <person name="Martinez A.T."/>
            <person name="Covert S.F."/>
            <person name="Blanchette R.A."/>
            <person name="Cullen D."/>
        </authorList>
    </citation>
    <scope>NUCLEOTIDE SEQUENCE [LARGE SCALE GENOMIC DNA]</scope>
    <source>
        <strain evidence="2 3">11061_1 CR5-6</strain>
    </source>
</reference>
<dbReference type="EMBL" id="KN840476">
    <property type="protein sequence ID" value="KIP08688.1"/>
    <property type="molecule type" value="Genomic_DNA"/>
</dbReference>
<keyword evidence="1" id="KW-0732">Signal</keyword>
<dbReference type="AlphaFoldDB" id="A0A0C3PP63"/>
<accession>A0A0C3PP63</accession>